<evidence type="ECO:0000313" key="2">
    <source>
        <dbReference type="EMBL" id="QHT67641.1"/>
    </source>
</evidence>
<gene>
    <name evidence="2" type="ORF">GXP67_13890</name>
</gene>
<organism evidence="2 3">
    <name type="scientific">Rhodocytophaga rosea</name>
    <dbReference type="NCBI Taxonomy" id="2704465"/>
    <lineage>
        <taxon>Bacteria</taxon>
        <taxon>Pseudomonadati</taxon>
        <taxon>Bacteroidota</taxon>
        <taxon>Cytophagia</taxon>
        <taxon>Cytophagales</taxon>
        <taxon>Rhodocytophagaceae</taxon>
        <taxon>Rhodocytophaga</taxon>
    </lineage>
</organism>
<dbReference type="InterPro" id="IPR008969">
    <property type="entry name" value="CarboxyPept-like_regulatory"/>
</dbReference>
<keyword evidence="2" id="KW-0121">Carboxypeptidase</keyword>
<accession>A0A6C0GHU7</accession>
<sequence>MKYKPIFFCLCICGILSLMQVAKGQGYLSKIISIRIEQQQLSAALDTLSKKGGFYFSYSSDIIPKDSLINFTADSLNVKEVLDTLLQNGFDYKEAPRYIILRRAPYNLSLMAESVTEKDNAYTVSGYVIDARTGAGIGQASVYDKRLLVSTLTDQAGFFSFKAKNPENAIALTATKEYYKDITVVILSSVTVSQQGAETNYGYEVDENGSRVERTAFGRFFISSRQKIQSLNLANFFARTPFQASLTPGLSSHGMLSSQVINKFSLNLVGGYTAGVNGVEWAGVFNINKKSVRYFQAASVFNIVGGKVQGLQASGVNNTVLDSVSGVQLTGVYNRVEGRLQGLQAAGVFNQVTNVVEGTQFAGVFNMVTGRVAGVQAAGLYNYTQSSILGVQLAGFSNLNKGEVKGVQVAGAFNTTTNNLKGMQLAGAGNISKGETNGVQLAGLFNYARQLKGVQIGVINIADTSSGVSIGILNFIRGGYHKVSVSSNEITNTNIAFKTGNAKLYSILIAGANLSGSAKVYAFGFGLGHDFIFNKRFSLSAELSSQTLYLGDWENTLSLQRAKTSLNLQLLKGLSIFVGPAFSINPGPANVSEAGYKKVVPSSSYPLLINKANLKGWIGWEAGITLF</sequence>
<feature type="signal peptide" evidence="1">
    <location>
        <begin position="1"/>
        <end position="24"/>
    </location>
</feature>
<keyword evidence="2" id="KW-0378">Hydrolase</keyword>
<dbReference type="KEGG" id="rhoz:GXP67_13890"/>
<name>A0A6C0GHU7_9BACT</name>
<dbReference type="AlphaFoldDB" id="A0A6C0GHU7"/>
<dbReference type="Gene3D" id="2.60.40.1120">
    <property type="entry name" value="Carboxypeptidase-like, regulatory domain"/>
    <property type="match status" value="1"/>
</dbReference>
<dbReference type="Proteomes" id="UP000480178">
    <property type="component" value="Chromosome"/>
</dbReference>
<dbReference type="GO" id="GO:0004180">
    <property type="term" value="F:carboxypeptidase activity"/>
    <property type="evidence" value="ECO:0007669"/>
    <property type="project" value="UniProtKB-KW"/>
</dbReference>
<protein>
    <submittedName>
        <fullName evidence="2">Carboxypeptidase-like regulatory domain-containing protein</fullName>
    </submittedName>
</protein>
<feature type="chain" id="PRO_5025532015" evidence="1">
    <location>
        <begin position="25"/>
        <end position="627"/>
    </location>
</feature>
<proteinExistence type="predicted"/>
<keyword evidence="3" id="KW-1185">Reference proteome</keyword>
<evidence type="ECO:0000256" key="1">
    <source>
        <dbReference type="SAM" id="SignalP"/>
    </source>
</evidence>
<dbReference type="EMBL" id="CP048222">
    <property type="protein sequence ID" value="QHT67641.1"/>
    <property type="molecule type" value="Genomic_DNA"/>
</dbReference>
<keyword evidence="1" id="KW-0732">Signal</keyword>
<dbReference type="SUPFAM" id="SSF49464">
    <property type="entry name" value="Carboxypeptidase regulatory domain-like"/>
    <property type="match status" value="1"/>
</dbReference>
<evidence type="ECO:0000313" key="3">
    <source>
        <dbReference type="Proteomes" id="UP000480178"/>
    </source>
</evidence>
<keyword evidence="2" id="KW-0645">Protease</keyword>
<reference evidence="2 3" key="1">
    <citation type="submission" date="2020-01" db="EMBL/GenBank/DDBJ databases">
        <authorList>
            <person name="Kim M.K."/>
        </authorList>
    </citation>
    <scope>NUCLEOTIDE SEQUENCE [LARGE SCALE GENOMIC DNA]</scope>
    <source>
        <strain evidence="2 3">172606-1</strain>
    </source>
</reference>
<dbReference type="RefSeq" id="WP_162443665.1">
    <property type="nucleotide sequence ID" value="NZ_CP048222.1"/>
</dbReference>